<keyword evidence="1" id="KW-1133">Transmembrane helix</keyword>
<keyword evidence="1" id="KW-0472">Membrane</keyword>
<gene>
    <name evidence="2" type="ORF">DWU98_16315</name>
</gene>
<evidence type="ECO:0000256" key="1">
    <source>
        <dbReference type="SAM" id="Phobius"/>
    </source>
</evidence>
<keyword evidence="3" id="KW-1185">Reference proteome</keyword>
<sequence>MQCLRTGNLLLGGYVLGSLITLPHVNSQGVMCVWLLAAMLLGFLIGEFVALKKFRGSIT</sequence>
<comment type="caution">
    <text evidence="2">The sequence shown here is derived from an EMBL/GenBank/DDBJ whole genome shotgun (WGS) entry which is preliminary data.</text>
</comment>
<keyword evidence="1" id="KW-0812">Transmembrane</keyword>
<evidence type="ECO:0000313" key="3">
    <source>
        <dbReference type="Proteomes" id="UP000254258"/>
    </source>
</evidence>
<feature type="transmembrane region" description="Helical" evidence="1">
    <location>
        <begin position="31"/>
        <end position="51"/>
    </location>
</feature>
<protein>
    <submittedName>
        <fullName evidence="2">Uncharacterized protein</fullName>
    </submittedName>
</protein>
<accession>A0A370WU24</accession>
<evidence type="ECO:0000313" key="2">
    <source>
        <dbReference type="EMBL" id="RDS79633.1"/>
    </source>
</evidence>
<dbReference type="Proteomes" id="UP000254258">
    <property type="component" value="Unassembled WGS sequence"/>
</dbReference>
<proteinExistence type="predicted"/>
<dbReference type="AlphaFoldDB" id="A0A370WU24"/>
<feature type="transmembrane region" description="Helical" evidence="1">
    <location>
        <begin position="7"/>
        <end position="25"/>
    </location>
</feature>
<reference evidence="2 3" key="1">
    <citation type="submission" date="2018-07" db="EMBL/GenBank/DDBJ databases">
        <title>Dyella monticola sp. nov. and Dyella psychrodurans sp. nov. isolated from monsoon evergreen broad-leaved forest soil of Dinghu Mountain, China.</title>
        <authorList>
            <person name="Gao Z."/>
            <person name="Qiu L."/>
        </authorList>
    </citation>
    <scope>NUCLEOTIDE SEQUENCE [LARGE SCALE GENOMIC DNA]</scope>
    <source>
        <strain evidence="2 3">4G-K06</strain>
    </source>
</reference>
<organism evidence="2 3">
    <name type="scientific">Dyella monticola</name>
    <dbReference type="NCBI Taxonomy" id="1927958"/>
    <lineage>
        <taxon>Bacteria</taxon>
        <taxon>Pseudomonadati</taxon>
        <taxon>Pseudomonadota</taxon>
        <taxon>Gammaproteobacteria</taxon>
        <taxon>Lysobacterales</taxon>
        <taxon>Rhodanobacteraceae</taxon>
        <taxon>Dyella</taxon>
    </lineage>
</organism>
<dbReference type="EMBL" id="QRBE01000011">
    <property type="protein sequence ID" value="RDS79633.1"/>
    <property type="molecule type" value="Genomic_DNA"/>
</dbReference>
<name>A0A370WU24_9GAMM</name>